<evidence type="ECO:0000256" key="2">
    <source>
        <dbReference type="SAM" id="MobiDB-lite"/>
    </source>
</evidence>
<feature type="region of interest" description="Disordered" evidence="2">
    <location>
        <begin position="879"/>
        <end position="905"/>
    </location>
</feature>
<feature type="region of interest" description="Disordered" evidence="2">
    <location>
        <begin position="1069"/>
        <end position="1110"/>
    </location>
</feature>
<dbReference type="Gene3D" id="2.30.30.140">
    <property type="match status" value="1"/>
</dbReference>
<feature type="compositionally biased region" description="Basic and acidic residues" evidence="2">
    <location>
        <begin position="1069"/>
        <end position="1082"/>
    </location>
</feature>
<gene>
    <name evidence="5" type="ORF">BTMF_LOCUS5988</name>
</gene>
<name>A0A0R3QJY8_9BILA</name>
<reference evidence="7" key="1">
    <citation type="submission" date="2016-04" db="UniProtKB">
        <authorList>
            <consortium name="WormBaseParasite"/>
        </authorList>
    </citation>
    <scope>IDENTIFICATION</scope>
</reference>
<feature type="compositionally biased region" description="Acidic residues" evidence="2">
    <location>
        <begin position="1090"/>
        <end position="1099"/>
    </location>
</feature>
<evidence type="ECO:0000313" key="5">
    <source>
        <dbReference type="EMBL" id="VDO20591.1"/>
    </source>
</evidence>
<dbReference type="GO" id="GO:0008270">
    <property type="term" value="F:zinc ion binding"/>
    <property type="evidence" value="ECO:0007669"/>
    <property type="project" value="UniProtKB-KW"/>
</dbReference>
<reference evidence="5 6" key="2">
    <citation type="submission" date="2018-11" db="EMBL/GenBank/DDBJ databases">
        <authorList>
            <consortium name="Pathogen Informatics"/>
        </authorList>
    </citation>
    <scope>NUCLEOTIDE SEQUENCE [LARGE SCALE GENOMIC DNA]</scope>
</reference>
<dbReference type="InterPro" id="IPR001878">
    <property type="entry name" value="Znf_CCHC"/>
</dbReference>
<dbReference type="Proteomes" id="UP000280834">
    <property type="component" value="Unassembled WGS sequence"/>
</dbReference>
<evidence type="ECO:0000313" key="6">
    <source>
        <dbReference type="Proteomes" id="UP000280834"/>
    </source>
</evidence>
<dbReference type="STRING" id="42155.A0A0R3QJY8"/>
<dbReference type="InterPro" id="IPR002999">
    <property type="entry name" value="Tudor"/>
</dbReference>
<keyword evidence="1" id="KW-0863">Zinc-finger</keyword>
<dbReference type="PROSITE" id="PS50158">
    <property type="entry name" value="ZF_CCHC"/>
    <property type="match status" value="1"/>
</dbReference>
<dbReference type="GO" id="GO:0003676">
    <property type="term" value="F:nucleic acid binding"/>
    <property type="evidence" value="ECO:0007669"/>
    <property type="project" value="InterPro"/>
</dbReference>
<dbReference type="WBParaSite" id="BTMF_0000787401-mRNA-1">
    <property type="protein sequence ID" value="BTMF_0000787401-mRNA-1"/>
    <property type="gene ID" value="BTMF_0000787401"/>
</dbReference>
<feature type="domain" description="Tudor" evidence="4">
    <location>
        <begin position="1198"/>
        <end position="1256"/>
    </location>
</feature>
<protein>
    <submittedName>
        <fullName evidence="7">Tudor domain-containing protein</fullName>
    </submittedName>
</protein>
<sequence>MAKSLRTNGRALWIEEFMEDDICHQDYQYFSMNLCIEKLGCLNCNSDNHETIDCILPSRFIFKHGNREYPRKMVLLKLRCNTISNPHYMLPCDYPVKGTVLHVDRKQNCLYVRPQNLDGIYSAMENFLLDIRKVMLCTATSNKINIGDVYLIRRQDSDALARGKSACLVLAIFKMYLIDIGQTEFVDQRSIYLLPAQLHSMPPMAIPLVLANCRIGYESLVSCNMDHFPMLNIGSTCIFALSSSYKDKQLFDKDLYLILHLITDLGQSLSLSKDGYYPSFVNSPYPLPLLARIFGGTSVRDEIFCKWGLPEISSVNQPVCPLYCPSTFSFNRFTLGYSLPVTLTVRVTEKITQGYYWLRDASACSIISKQIVLPSNGLWPYIEDKRSLACIAHIQRPVHKQPRYYRAVASNFDNQKSCCMVFLIDYGQTLYCDVHHLFDLSDQPPTVLYTLAAAFKCSVNRRNQIEDGIHAAKLAMDERYIIQVIGKKDETTYVATVDMHIQADFQYPRPLDVSNGMLVNNSQLLMLGYNDQISQANEIPDNNINISNINYNGNDNNSMKIRTMFPAISMQLSSNREIGNRLKALDAKLSIKLAQISNRIDEIFNNLRSLQLTNSTSNLFPFPQMYQYSNVQGVSNNGIRQNQASSFSVGGGNDVLFYGTNCQSSLLGQTPLPRCQTVMYPQQYKQQKPNIVVPSGRNYFRCIENDRCALVNHPSQSHHQPHTYTNHISQQRGLTHRMTSSLVSSSHEILTTYFVHLFRLCVDVAVQRHAIDYTQQFHQLPRQPRVMIPGCTICSQQRDLENQTSRSCCFCGAYVETRRRCFTSSNDASIRCSTMPRLNATHLQPFTYASANGFRRASTVPVNSSSTIHSLCKQNFNTPSNADSQLSSRSTSSDDGEFTNHELTESKKLRDKKVIGARKEQAVIEDSLTTGIGTMRRNWQMKEAKEFEAINNSQDFQFLNKNYAEGQLSSPFFEKSAEPARTTCFTKEEIEMLTNRKSNSTFSLVQEVNSQVRNNSDNITLSETSREAQNQNIAESCWICGKVGHLTRYCQSTLPTVLLLAQEMKEEKLKKAADKPRDEKGRMLYTSDESSNDELDYDSDSDKDNKQVKNSSSLDHDIKLLSDDDEKDEFEITLKYKPYFAHMNVEFGQKYVVFRSDEDIACLLWPLFFVQIQSDECEQTLEEHLDSLDANIPLANAEMVVGTLCVAYCERFDAKFRAVITALCSNLVEVFYIDYGNYEWVEHNTLSSIADQDKTTVTHPGMAIPCILNSYHEKEIFSRLSKSDIIKMKLAVGCGQRSFLLNFRKRRPDGVCVVELEGGAKMD</sequence>
<proteinExistence type="predicted"/>
<dbReference type="CDD" id="cd20379">
    <property type="entry name" value="Tudor_dTUD-like"/>
    <property type="match status" value="1"/>
</dbReference>
<evidence type="ECO:0000256" key="1">
    <source>
        <dbReference type="PROSITE-ProRule" id="PRU00047"/>
    </source>
</evidence>
<keyword evidence="6" id="KW-1185">Reference proteome</keyword>
<accession>A0A0R3QJY8</accession>
<dbReference type="PROSITE" id="PS50304">
    <property type="entry name" value="TUDOR"/>
    <property type="match status" value="1"/>
</dbReference>
<dbReference type="EMBL" id="UZAG01015468">
    <property type="protein sequence ID" value="VDO20591.1"/>
    <property type="molecule type" value="Genomic_DNA"/>
</dbReference>
<organism evidence="7">
    <name type="scientific">Brugia timori</name>
    <dbReference type="NCBI Taxonomy" id="42155"/>
    <lineage>
        <taxon>Eukaryota</taxon>
        <taxon>Metazoa</taxon>
        <taxon>Ecdysozoa</taxon>
        <taxon>Nematoda</taxon>
        <taxon>Chromadorea</taxon>
        <taxon>Rhabditida</taxon>
        <taxon>Spirurina</taxon>
        <taxon>Spiruromorpha</taxon>
        <taxon>Filarioidea</taxon>
        <taxon>Onchocercidae</taxon>
        <taxon>Brugia</taxon>
    </lineage>
</organism>
<evidence type="ECO:0000313" key="7">
    <source>
        <dbReference type="WBParaSite" id="BTMF_0000787401-mRNA-1"/>
    </source>
</evidence>
<feature type="domain" description="CCHC-type" evidence="3">
    <location>
        <begin position="1037"/>
        <end position="1052"/>
    </location>
</feature>
<evidence type="ECO:0000259" key="4">
    <source>
        <dbReference type="PROSITE" id="PS50304"/>
    </source>
</evidence>
<dbReference type="Pfam" id="PF00567">
    <property type="entry name" value="TUDOR"/>
    <property type="match status" value="2"/>
</dbReference>
<dbReference type="SMART" id="SM00333">
    <property type="entry name" value="TUDOR"/>
    <property type="match status" value="2"/>
</dbReference>
<keyword evidence="1" id="KW-0479">Metal-binding</keyword>
<dbReference type="SUPFAM" id="SSF63748">
    <property type="entry name" value="Tudor/PWWP/MBT"/>
    <property type="match status" value="3"/>
</dbReference>
<keyword evidence="1" id="KW-0862">Zinc</keyword>
<feature type="compositionally biased region" description="Low complexity" evidence="2">
    <location>
        <begin position="883"/>
        <end position="893"/>
    </location>
</feature>
<evidence type="ECO:0000259" key="3">
    <source>
        <dbReference type="PROSITE" id="PS50158"/>
    </source>
</evidence>